<dbReference type="Pfam" id="PF13920">
    <property type="entry name" value="zf-C3HC4_3"/>
    <property type="match status" value="1"/>
</dbReference>
<feature type="region of interest" description="Disordered" evidence="7">
    <location>
        <begin position="290"/>
        <end position="321"/>
    </location>
</feature>
<dbReference type="GO" id="GO:0043066">
    <property type="term" value="P:negative regulation of apoptotic process"/>
    <property type="evidence" value="ECO:0007669"/>
    <property type="project" value="TreeGrafter"/>
</dbReference>
<dbReference type="OMA" id="VMMNTSV"/>
<dbReference type="GO" id="GO:0031398">
    <property type="term" value="P:positive regulation of protein ubiquitination"/>
    <property type="evidence" value="ECO:0007669"/>
    <property type="project" value="TreeGrafter"/>
</dbReference>
<comment type="similarity">
    <text evidence="1">Belongs to the IAP family.</text>
</comment>
<reference evidence="10" key="1">
    <citation type="submission" date="2013-02" db="EMBL/GenBank/DDBJ databases">
        <authorList>
            <person name="Hughes D."/>
        </authorList>
    </citation>
    <scope>NUCLEOTIDE SEQUENCE</scope>
    <source>
        <strain>Durham</strain>
        <strain evidence="10">NC isolate 2 -- Noor lab</strain>
    </source>
</reference>
<dbReference type="EMBL" id="CAQQ02193822">
    <property type="status" value="NOT_ANNOTATED_CDS"/>
    <property type="molecule type" value="Genomic_DNA"/>
</dbReference>
<dbReference type="FunFam" id="1.10.1170.10:FF:000002">
    <property type="entry name" value="Baculoviral IAP repeat containing 7"/>
    <property type="match status" value="1"/>
</dbReference>
<keyword evidence="2" id="KW-0053">Apoptosis</keyword>
<keyword evidence="10" id="KW-1185">Reference proteome</keyword>
<proteinExistence type="inferred from homology"/>
<evidence type="ECO:0000259" key="8">
    <source>
        <dbReference type="PROSITE" id="PS50089"/>
    </source>
</evidence>
<dbReference type="EMBL" id="CAQQ02193819">
    <property type="status" value="NOT_ANNOTATED_CDS"/>
    <property type="molecule type" value="Genomic_DNA"/>
</dbReference>
<evidence type="ECO:0000256" key="2">
    <source>
        <dbReference type="ARBA" id="ARBA00022703"/>
    </source>
</evidence>
<dbReference type="GO" id="GO:0008270">
    <property type="term" value="F:zinc ion binding"/>
    <property type="evidence" value="ECO:0007669"/>
    <property type="project" value="UniProtKB-KW"/>
</dbReference>
<dbReference type="EMBL" id="CAQQ02193820">
    <property type="status" value="NOT_ANNOTATED_CDS"/>
    <property type="molecule type" value="Genomic_DNA"/>
</dbReference>
<dbReference type="FunFam" id="1.10.1170.10:FF:000003">
    <property type="entry name" value="E3 ubiquitin-protein ligase XIAP"/>
    <property type="match status" value="1"/>
</dbReference>
<organism evidence="9 10">
    <name type="scientific">Megaselia scalaris</name>
    <name type="common">Humpbacked fly</name>
    <name type="synonym">Phora scalaris</name>
    <dbReference type="NCBI Taxonomy" id="36166"/>
    <lineage>
        <taxon>Eukaryota</taxon>
        <taxon>Metazoa</taxon>
        <taxon>Ecdysozoa</taxon>
        <taxon>Arthropoda</taxon>
        <taxon>Hexapoda</taxon>
        <taxon>Insecta</taxon>
        <taxon>Pterygota</taxon>
        <taxon>Neoptera</taxon>
        <taxon>Endopterygota</taxon>
        <taxon>Diptera</taxon>
        <taxon>Brachycera</taxon>
        <taxon>Muscomorpha</taxon>
        <taxon>Platypezoidea</taxon>
        <taxon>Phoridae</taxon>
        <taxon>Megaseliini</taxon>
        <taxon>Megaselia</taxon>
    </lineage>
</organism>
<dbReference type="CDD" id="cd16510">
    <property type="entry name" value="RING-HC_IAPs"/>
    <property type="match status" value="1"/>
</dbReference>
<dbReference type="PROSITE" id="PS50089">
    <property type="entry name" value="ZF_RING_2"/>
    <property type="match status" value="1"/>
</dbReference>
<dbReference type="Pfam" id="PF00653">
    <property type="entry name" value="BIR"/>
    <property type="match status" value="3"/>
</dbReference>
<dbReference type="PANTHER" id="PTHR10044:SF139">
    <property type="entry name" value="DEATH-ASSOCIATED INHIBITOR OF APOPTOSIS 2"/>
    <property type="match status" value="1"/>
</dbReference>
<dbReference type="EnsemblMetazoa" id="MESCA003864-RA">
    <property type="protein sequence ID" value="MESCA003864-PA"/>
    <property type="gene ID" value="MESCA003864"/>
</dbReference>
<name>T1GK49_MEGSC</name>
<dbReference type="HOGENOM" id="CLU_016347_1_0_1"/>
<dbReference type="EMBL" id="CAQQ02193821">
    <property type="status" value="NOT_ANNOTATED_CDS"/>
    <property type="molecule type" value="Genomic_DNA"/>
</dbReference>
<dbReference type="SMART" id="SM00184">
    <property type="entry name" value="RING"/>
    <property type="match status" value="1"/>
</dbReference>
<dbReference type="STRING" id="36166.T1GK49"/>
<evidence type="ECO:0000256" key="3">
    <source>
        <dbReference type="ARBA" id="ARBA00022723"/>
    </source>
</evidence>
<dbReference type="SUPFAM" id="SSF57924">
    <property type="entry name" value="Inhibitor of apoptosis (IAP) repeat"/>
    <property type="match status" value="3"/>
</dbReference>
<accession>T1GK49</accession>
<dbReference type="Gene3D" id="1.10.1170.10">
    <property type="entry name" value="Inhibitor Of Apoptosis Protein (2mihbC-IAP-1), Chain A"/>
    <property type="match status" value="3"/>
</dbReference>
<dbReference type="Gene3D" id="1.10.8.10">
    <property type="entry name" value="DNA helicase RuvA subunit, C-terminal domain"/>
    <property type="match status" value="1"/>
</dbReference>
<dbReference type="CDD" id="cd00022">
    <property type="entry name" value="BIR"/>
    <property type="match status" value="3"/>
</dbReference>
<dbReference type="GO" id="GO:0051726">
    <property type="term" value="P:regulation of cell cycle"/>
    <property type="evidence" value="ECO:0007669"/>
    <property type="project" value="TreeGrafter"/>
</dbReference>
<dbReference type="PANTHER" id="PTHR10044">
    <property type="entry name" value="INHIBITOR OF APOPTOSIS"/>
    <property type="match status" value="1"/>
</dbReference>
<reference evidence="9" key="2">
    <citation type="submission" date="2015-06" db="UniProtKB">
        <authorList>
            <consortium name="EnsemblMetazoa"/>
        </authorList>
    </citation>
    <scope>IDENTIFICATION</scope>
</reference>
<dbReference type="AlphaFoldDB" id="T1GK49"/>
<evidence type="ECO:0000313" key="9">
    <source>
        <dbReference type="EnsemblMetazoa" id="MESCA003864-PA"/>
    </source>
</evidence>
<dbReference type="Proteomes" id="UP000015102">
    <property type="component" value="Unassembled WGS sequence"/>
</dbReference>
<dbReference type="GO" id="GO:0061630">
    <property type="term" value="F:ubiquitin protein ligase activity"/>
    <property type="evidence" value="ECO:0007669"/>
    <property type="project" value="TreeGrafter"/>
</dbReference>
<dbReference type="PROSITE" id="PS01282">
    <property type="entry name" value="BIR_REPEAT_1"/>
    <property type="match status" value="2"/>
</dbReference>
<dbReference type="SMART" id="SM00238">
    <property type="entry name" value="BIR"/>
    <property type="match status" value="3"/>
</dbReference>
<dbReference type="GO" id="GO:0006915">
    <property type="term" value="P:apoptotic process"/>
    <property type="evidence" value="ECO:0007669"/>
    <property type="project" value="UniProtKB-KW"/>
</dbReference>
<protein>
    <recommendedName>
        <fullName evidence="8">RING-type domain-containing protein</fullName>
    </recommendedName>
</protein>
<evidence type="ECO:0000313" key="10">
    <source>
        <dbReference type="Proteomes" id="UP000015102"/>
    </source>
</evidence>
<evidence type="ECO:0000256" key="7">
    <source>
        <dbReference type="SAM" id="MobiDB-lite"/>
    </source>
</evidence>
<evidence type="ECO:0000256" key="5">
    <source>
        <dbReference type="ARBA" id="ARBA00022833"/>
    </source>
</evidence>
<dbReference type="GO" id="GO:0043027">
    <property type="term" value="F:cysteine-type endopeptidase inhibitor activity involved in apoptotic process"/>
    <property type="evidence" value="ECO:0007669"/>
    <property type="project" value="TreeGrafter"/>
</dbReference>
<dbReference type="InterPro" id="IPR001841">
    <property type="entry name" value="Znf_RING"/>
</dbReference>
<evidence type="ECO:0000256" key="4">
    <source>
        <dbReference type="ARBA" id="ARBA00022771"/>
    </source>
</evidence>
<dbReference type="Gene3D" id="3.30.40.10">
    <property type="entry name" value="Zinc/RING finger domain, C3HC4 (zinc finger)"/>
    <property type="match status" value="1"/>
</dbReference>
<keyword evidence="3" id="KW-0479">Metal-binding</keyword>
<dbReference type="InterPro" id="IPR050784">
    <property type="entry name" value="IAP"/>
</dbReference>
<evidence type="ECO:0000256" key="1">
    <source>
        <dbReference type="ARBA" id="ARBA00006672"/>
    </source>
</evidence>
<feature type="domain" description="RING-type" evidence="8">
    <location>
        <begin position="347"/>
        <end position="382"/>
    </location>
</feature>
<evidence type="ECO:0000256" key="6">
    <source>
        <dbReference type="PROSITE-ProRule" id="PRU00175"/>
    </source>
</evidence>
<feature type="compositionally biased region" description="Polar residues" evidence="7">
    <location>
        <begin position="293"/>
        <end position="302"/>
    </location>
</feature>
<sequence length="524" mass="59726">MEELNPRVKVSQLNYKNESVRLATFKNWPNTNIDPESLAKAGFYYFNVQDQVKCAWCSGIIAKWEKGDNAFDEHNRFFPNCPRVQLGPLIDIASDGIQNLGIQQIEEAWKPKYSTLDARIRTYDDWPIPQIQKPEVLAEAGFYFTRPDDQVRCFHCSGGLRSWQKEDDPWFEHAKWFPQCNFVRLVKGITYVQQVEESGGRERATTSVPQQPTITIEEAMMTEQVRHVLDMGLNAGRVRRVVLNQLQTTGDTYQTVEELVEAVLEEQVEQEEGISDDRSVVTDRVPERISIREQPTSNSNDNIPKAANGDRESTSNGTIEWGSKMKESTSSLTLEEENRILKDARLCKVCMDEEVGVVFLPCGHLVTCVQCAPGVKQCPLCRTDIKGYNDFLAFRCDANARHSVWGSSECNLRGKQLFDFALERHARMSTLCPFIRSPNECRNVPIINDEMAAQNTNNLLNYEENRLRSFGFWPQNAPINAERLARAGFFATGNNLETECFACRMKISNWEFGDQTKGQSIEAI</sequence>
<dbReference type="PROSITE" id="PS50143">
    <property type="entry name" value="BIR_REPEAT_2"/>
    <property type="match status" value="3"/>
</dbReference>
<dbReference type="GO" id="GO:0005634">
    <property type="term" value="C:nucleus"/>
    <property type="evidence" value="ECO:0007669"/>
    <property type="project" value="TreeGrafter"/>
</dbReference>
<dbReference type="InterPro" id="IPR013083">
    <property type="entry name" value="Znf_RING/FYVE/PHD"/>
</dbReference>
<keyword evidence="5" id="KW-0862">Zinc</keyword>
<dbReference type="GO" id="GO:0005737">
    <property type="term" value="C:cytoplasm"/>
    <property type="evidence" value="ECO:0007669"/>
    <property type="project" value="TreeGrafter"/>
</dbReference>
<dbReference type="InterPro" id="IPR001370">
    <property type="entry name" value="BIR_rpt"/>
</dbReference>
<keyword evidence="4 6" id="KW-0863">Zinc-finger</keyword>